<evidence type="ECO:0000313" key="2">
    <source>
        <dbReference type="EMBL" id="GGJ65601.1"/>
    </source>
</evidence>
<sequence length="115" mass="12486">MVRVPRLTVDELGRASGGDGSVVVRERLERARGTMLERQGERNGLLVGQRLREVTALAAGPEAFVKAAARTLGLTGRGYDRVLRVARTVADLAGSTDIQESHLAEAVTYRPRTLF</sequence>
<comment type="caution">
    <text evidence="2">The sequence shown here is derived from an EMBL/GenBank/DDBJ whole genome shotgun (WGS) entry which is preliminary data.</text>
</comment>
<dbReference type="EMBL" id="BMOE01000001">
    <property type="protein sequence ID" value="GGJ65601.1"/>
    <property type="molecule type" value="Genomic_DNA"/>
</dbReference>
<dbReference type="AlphaFoldDB" id="A0A917P7J2"/>
<dbReference type="Pfam" id="PF13335">
    <property type="entry name" value="Mg_chelatase_C"/>
    <property type="match status" value="1"/>
</dbReference>
<reference evidence="2" key="2">
    <citation type="submission" date="2020-09" db="EMBL/GenBank/DDBJ databases">
        <authorList>
            <person name="Sun Q."/>
            <person name="Ohkuma M."/>
        </authorList>
    </citation>
    <scope>NUCLEOTIDE SEQUENCE</scope>
    <source>
        <strain evidence="2">JCM 14371</strain>
    </source>
</reference>
<gene>
    <name evidence="2" type="ORF">GCM10008939_06960</name>
</gene>
<dbReference type="InterPro" id="IPR025158">
    <property type="entry name" value="Mg_chelat-rel_C"/>
</dbReference>
<name>A0A917P7J2_9DEIO</name>
<dbReference type="InterPro" id="IPR027417">
    <property type="entry name" value="P-loop_NTPase"/>
</dbReference>
<evidence type="ECO:0000313" key="3">
    <source>
        <dbReference type="Proteomes" id="UP000635726"/>
    </source>
</evidence>
<dbReference type="Proteomes" id="UP000635726">
    <property type="component" value="Unassembled WGS sequence"/>
</dbReference>
<dbReference type="Gene3D" id="3.40.50.300">
    <property type="entry name" value="P-loop containing nucleotide triphosphate hydrolases"/>
    <property type="match status" value="1"/>
</dbReference>
<feature type="domain" description="Mg chelatase-related protein C-terminal" evidence="1">
    <location>
        <begin position="20"/>
        <end position="110"/>
    </location>
</feature>
<keyword evidence="3" id="KW-1185">Reference proteome</keyword>
<reference evidence="2" key="1">
    <citation type="journal article" date="2014" name="Int. J. Syst. Evol. Microbiol.">
        <title>Complete genome sequence of Corynebacterium casei LMG S-19264T (=DSM 44701T), isolated from a smear-ripened cheese.</title>
        <authorList>
            <consortium name="US DOE Joint Genome Institute (JGI-PGF)"/>
            <person name="Walter F."/>
            <person name="Albersmeier A."/>
            <person name="Kalinowski J."/>
            <person name="Ruckert C."/>
        </authorList>
    </citation>
    <scope>NUCLEOTIDE SEQUENCE</scope>
    <source>
        <strain evidence="2">JCM 14371</strain>
    </source>
</reference>
<evidence type="ECO:0000259" key="1">
    <source>
        <dbReference type="Pfam" id="PF13335"/>
    </source>
</evidence>
<organism evidence="2 3">
    <name type="scientific">Deinococcus aquiradiocola</name>
    <dbReference type="NCBI Taxonomy" id="393059"/>
    <lineage>
        <taxon>Bacteria</taxon>
        <taxon>Thermotogati</taxon>
        <taxon>Deinococcota</taxon>
        <taxon>Deinococci</taxon>
        <taxon>Deinococcales</taxon>
        <taxon>Deinococcaceae</taxon>
        <taxon>Deinococcus</taxon>
    </lineage>
</organism>
<proteinExistence type="predicted"/>
<protein>
    <recommendedName>
        <fullName evidence="1">Mg chelatase-related protein C-terminal domain-containing protein</fullName>
    </recommendedName>
</protein>
<accession>A0A917P7J2</accession>